<dbReference type="PROSITE" id="PS51688">
    <property type="entry name" value="ICA"/>
    <property type="match status" value="1"/>
</dbReference>
<comment type="caution">
    <text evidence="3">The sequence shown here is derived from an EMBL/GenBank/DDBJ whole genome shotgun (WGS) entry which is preliminary data.</text>
</comment>
<feature type="coiled-coil region" evidence="1">
    <location>
        <begin position="299"/>
        <end position="340"/>
    </location>
</feature>
<dbReference type="RefSeq" id="WP_315998949.1">
    <property type="nucleotide sequence ID" value="NZ_JAWDJT010000009.1"/>
</dbReference>
<dbReference type="InterPro" id="IPR030392">
    <property type="entry name" value="S74_ICA"/>
</dbReference>
<dbReference type="EMBL" id="JAWDJT010000009">
    <property type="protein sequence ID" value="MDU0371487.1"/>
    <property type="molecule type" value="Genomic_DNA"/>
</dbReference>
<organism evidence="3 4">
    <name type="scientific">Hymenobacter endophyticus</name>
    <dbReference type="NCBI Taxonomy" id="3076335"/>
    <lineage>
        <taxon>Bacteria</taxon>
        <taxon>Pseudomonadati</taxon>
        <taxon>Bacteroidota</taxon>
        <taxon>Cytophagia</taxon>
        <taxon>Cytophagales</taxon>
        <taxon>Hymenobacteraceae</taxon>
        <taxon>Hymenobacter</taxon>
    </lineage>
</organism>
<protein>
    <submittedName>
        <fullName evidence="3">Tail fiber domain-containing protein</fullName>
    </submittedName>
</protein>
<reference evidence="3 4" key="1">
    <citation type="submission" date="2023-10" db="EMBL/GenBank/DDBJ databases">
        <title>Hymenobacter endophyticus sp. nov., an isolate from the leaf tissues of wheat.</title>
        <authorList>
            <person name="Dai Y."/>
        </authorList>
    </citation>
    <scope>NUCLEOTIDE SEQUENCE [LARGE SCALE GENOMIC DNA]</scope>
    <source>
        <strain evidence="3 4">ZK17L-C2</strain>
    </source>
</reference>
<accession>A0ABU3TJH4</accession>
<evidence type="ECO:0000259" key="2">
    <source>
        <dbReference type="PROSITE" id="PS51688"/>
    </source>
</evidence>
<name>A0ABU3TJH4_9BACT</name>
<gene>
    <name evidence="3" type="ORF">ROI90_13850</name>
</gene>
<evidence type="ECO:0000313" key="3">
    <source>
        <dbReference type="EMBL" id="MDU0371487.1"/>
    </source>
</evidence>
<keyword evidence="4" id="KW-1185">Reference proteome</keyword>
<proteinExistence type="predicted"/>
<sequence length="353" mass="38202">MRNCEGTLVTGVNNDMAQIFYGVVMGGRNSAKGWYHLVGGYQSKVLGSTLSSYSAAVGAYVPNWPPSFAFGQGCYSRSSRGNTYTMGYYARTRGYFGSFVLADMSPLAINASNTPPSDRAQDSVYSTDYNQMTMRFAGGYRLFSTVATRDDPGGLSPLGTPIGVQLFPGGNAWQTLSDSTRKERRVLADGNVFLARINGLRLGSWNYKGQSPDTMRHYGPMAQDFYQAFGHDGVGRSGNSTSINQADFDGVNLIAIQALYRRVLLLEAENARQQQLIRQLQVTATTAAPAPVQQPVTEVEELRRQNAALQARAAAAETTAARATATLEAFEARLRRLEAATGGAPEPAAQVRK</sequence>
<keyword evidence="1" id="KW-0175">Coiled coil</keyword>
<dbReference type="Pfam" id="PF13884">
    <property type="entry name" value="Peptidase_S74"/>
    <property type="match status" value="1"/>
</dbReference>
<feature type="domain" description="Peptidase S74" evidence="2">
    <location>
        <begin position="177"/>
        <end position="270"/>
    </location>
</feature>
<evidence type="ECO:0000256" key="1">
    <source>
        <dbReference type="SAM" id="Coils"/>
    </source>
</evidence>
<dbReference type="Proteomes" id="UP001250698">
    <property type="component" value="Unassembled WGS sequence"/>
</dbReference>
<evidence type="ECO:0000313" key="4">
    <source>
        <dbReference type="Proteomes" id="UP001250698"/>
    </source>
</evidence>